<evidence type="ECO:0000313" key="3">
    <source>
        <dbReference type="Proteomes" id="UP001519460"/>
    </source>
</evidence>
<comment type="caution">
    <text evidence="2">The sequence shown here is derived from an EMBL/GenBank/DDBJ whole genome shotgun (WGS) entry which is preliminary data.</text>
</comment>
<sequence>MGQRGFSGTREPSRASFPMCGCIMTDSASNPCKIFTVPLETRLKRLATCLHRNLNDKSNRCCSKPPTQACLLPNHCGGGGHKPGNTTGPNNNGLALRRH</sequence>
<evidence type="ECO:0000256" key="1">
    <source>
        <dbReference type="SAM" id="MobiDB-lite"/>
    </source>
</evidence>
<reference evidence="2 3" key="1">
    <citation type="journal article" date="2023" name="Sci. Data">
        <title>Genome assembly of the Korean intertidal mud-creeper Batillaria attramentaria.</title>
        <authorList>
            <person name="Patra A.K."/>
            <person name="Ho P.T."/>
            <person name="Jun S."/>
            <person name="Lee S.J."/>
            <person name="Kim Y."/>
            <person name="Won Y.J."/>
        </authorList>
    </citation>
    <scope>NUCLEOTIDE SEQUENCE [LARGE SCALE GENOMIC DNA]</scope>
    <source>
        <strain evidence="2">Wonlab-2016</strain>
    </source>
</reference>
<feature type="compositionally biased region" description="Low complexity" evidence="1">
    <location>
        <begin position="83"/>
        <end position="93"/>
    </location>
</feature>
<accession>A0ABD0L2I9</accession>
<keyword evidence="3" id="KW-1185">Reference proteome</keyword>
<gene>
    <name evidence="2" type="ORF">BaRGS_00015343</name>
</gene>
<proteinExistence type="predicted"/>
<organism evidence="2 3">
    <name type="scientific">Batillaria attramentaria</name>
    <dbReference type="NCBI Taxonomy" id="370345"/>
    <lineage>
        <taxon>Eukaryota</taxon>
        <taxon>Metazoa</taxon>
        <taxon>Spiralia</taxon>
        <taxon>Lophotrochozoa</taxon>
        <taxon>Mollusca</taxon>
        <taxon>Gastropoda</taxon>
        <taxon>Caenogastropoda</taxon>
        <taxon>Sorbeoconcha</taxon>
        <taxon>Cerithioidea</taxon>
        <taxon>Batillariidae</taxon>
        <taxon>Batillaria</taxon>
    </lineage>
</organism>
<protein>
    <submittedName>
        <fullName evidence="2">Uncharacterized protein</fullName>
    </submittedName>
</protein>
<dbReference type="AlphaFoldDB" id="A0ABD0L2I9"/>
<dbReference type="EMBL" id="JACVVK020000093">
    <property type="protein sequence ID" value="KAK7493443.1"/>
    <property type="molecule type" value="Genomic_DNA"/>
</dbReference>
<name>A0ABD0L2I9_9CAEN</name>
<feature type="region of interest" description="Disordered" evidence="1">
    <location>
        <begin position="78"/>
        <end position="99"/>
    </location>
</feature>
<evidence type="ECO:0000313" key="2">
    <source>
        <dbReference type="EMBL" id="KAK7493443.1"/>
    </source>
</evidence>
<dbReference type="Proteomes" id="UP001519460">
    <property type="component" value="Unassembled WGS sequence"/>
</dbReference>